<name>A0ACC2U5K0_9FUNG</name>
<dbReference type="EMBL" id="QTSX02001443">
    <property type="protein sequence ID" value="KAJ9082093.1"/>
    <property type="molecule type" value="Genomic_DNA"/>
</dbReference>
<comment type="caution">
    <text evidence="1">The sequence shown here is derived from an EMBL/GenBank/DDBJ whole genome shotgun (WGS) entry which is preliminary data.</text>
</comment>
<organism evidence="1 2">
    <name type="scientific">Entomophthora muscae</name>
    <dbReference type="NCBI Taxonomy" id="34485"/>
    <lineage>
        <taxon>Eukaryota</taxon>
        <taxon>Fungi</taxon>
        <taxon>Fungi incertae sedis</taxon>
        <taxon>Zoopagomycota</taxon>
        <taxon>Entomophthoromycotina</taxon>
        <taxon>Entomophthoromycetes</taxon>
        <taxon>Entomophthorales</taxon>
        <taxon>Entomophthoraceae</taxon>
        <taxon>Entomophthora</taxon>
    </lineage>
</organism>
<protein>
    <submittedName>
        <fullName evidence="1">Uncharacterized protein</fullName>
    </submittedName>
</protein>
<proteinExistence type="predicted"/>
<accession>A0ACC2U5K0</accession>
<reference evidence="1" key="1">
    <citation type="submission" date="2022-04" db="EMBL/GenBank/DDBJ databases">
        <title>Genome of the entomopathogenic fungus Entomophthora muscae.</title>
        <authorList>
            <person name="Elya C."/>
            <person name="Lovett B.R."/>
            <person name="Lee E."/>
            <person name="Macias A.M."/>
            <person name="Hajek A.E."/>
            <person name="De Bivort B.L."/>
            <person name="Kasson M.T."/>
            <person name="De Fine Licht H.H."/>
            <person name="Stajich J.E."/>
        </authorList>
    </citation>
    <scope>NUCLEOTIDE SEQUENCE</scope>
    <source>
        <strain evidence="1">Berkeley</strain>
    </source>
</reference>
<dbReference type="Proteomes" id="UP001165960">
    <property type="component" value="Unassembled WGS sequence"/>
</dbReference>
<gene>
    <name evidence="1" type="ORF">DSO57_1007688</name>
</gene>
<keyword evidence="2" id="KW-1185">Reference proteome</keyword>
<sequence>MKLIVAASLPLLGALIAPPFGALIPLVWLALPFGPSFLASACRGSTSGKRGQAVPQSPGPAACGNSGSGFESRPWARVSQIASTRKV</sequence>
<evidence type="ECO:0000313" key="2">
    <source>
        <dbReference type="Proteomes" id="UP001165960"/>
    </source>
</evidence>
<evidence type="ECO:0000313" key="1">
    <source>
        <dbReference type="EMBL" id="KAJ9082093.1"/>
    </source>
</evidence>